<evidence type="ECO:0000256" key="1">
    <source>
        <dbReference type="SAM" id="MobiDB-lite"/>
    </source>
</evidence>
<feature type="compositionally biased region" description="Polar residues" evidence="1">
    <location>
        <begin position="1"/>
        <end position="11"/>
    </location>
</feature>
<accession>A0A1C7MNT0</accession>
<protein>
    <submittedName>
        <fullName evidence="2">Uncharacterized protein</fullName>
    </submittedName>
</protein>
<evidence type="ECO:0000313" key="3">
    <source>
        <dbReference type="Proteomes" id="UP000092993"/>
    </source>
</evidence>
<feature type="region of interest" description="Disordered" evidence="1">
    <location>
        <begin position="1"/>
        <end position="43"/>
    </location>
</feature>
<name>A0A1C7MNT0_GRIFR</name>
<dbReference type="Proteomes" id="UP000092993">
    <property type="component" value="Unassembled WGS sequence"/>
</dbReference>
<dbReference type="OrthoDB" id="336240at2759"/>
<keyword evidence="3" id="KW-1185">Reference proteome</keyword>
<dbReference type="EMBL" id="LUGG01000002">
    <property type="protein sequence ID" value="OBZ78089.1"/>
    <property type="molecule type" value="Genomic_DNA"/>
</dbReference>
<dbReference type="AlphaFoldDB" id="A0A1C7MNT0"/>
<feature type="compositionally biased region" description="Low complexity" evidence="1">
    <location>
        <begin position="16"/>
        <end position="26"/>
    </location>
</feature>
<reference evidence="2 3" key="1">
    <citation type="submission" date="2016-03" db="EMBL/GenBank/DDBJ databases">
        <title>Whole genome sequencing of Grifola frondosa 9006-11.</title>
        <authorList>
            <person name="Min B."/>
            <person name="Park H."/>
            <person name="Kim J.-G."/>
            <person name="Cho H."/>
            <person name="Oh Y.-L."/>
            <person name="Kong W.-S."/>
            <person name="Choi I.-G."/>
        </authorList>
    </citation>
    <scope>NUCLEOTIDE SEQUENCE [LARGE SCALE GENOMIC DNA]</scope>
    <source>
        <strain evidence="2 3">9006-11</strain>
    </source>
</reference>
<proteinExistence type="predicted"/>
<gene>
    <name evidence="2" type="ORF">A0H81_02343</name>
</gene>
<sequence>MRGREGSSSTDIPVHSAISSSALTSRTRTRTSRDSTFEKGGTTSARCTPDRSHVLLNARYSTFCLTKEDCERSICVI</sequence>
<organism evidence="2 3">
    <name type="scientific">Grifola frondosa</name>
    <name type="common">Maitake</name>
    <name type="synonym">Polyporus frondosus</name>
    <dbReference type="NCBI Taxonomy" id="5627"/>
    <lineage>
        <taxon>Eukaryota</taxon>
        <taxon>Fungi</taxon>
        <taxon>Dikarya</taxon>
        <taxon>Basidiomycota</taxon>
        <taxon>Agaricomycotina</taxon>
        <taxon>Agaricomycetes</taxon>
        <taxon>Polyporales</taxon>
        <taxon>Grifolaceae</taxon>
        <taxon>Grifola</taxon>
    </lineage>
</organism>
<evidence type="ECO:0000313" key="2">
    <source>
        <dbReference type="EMBL" id="OBZ78089.1"/>
    </source>
</evidence>
<comment type="caution">
    <text evidence="2">The sequence shown here is derived from an EMBL/GenBank/DDBJ whole genome shotgun (WGS) entry which is preliminary data.</text>
</comment>